<evidence type="ECO:0008006" key="4">
    <source>
        <dbReference type="Google" id="ProtNLM"/>
    </source>
</evidence>
<keyword evidence="1" id="KW-0812">Transmembrane</keyword>
<evidence type="ECO:0000313" key="3">
    <source>
        <dbReference type="Proteomes" id="UP000635384"/>
    </source>
</evidence>
<gene>
    <name evidence="2" type="ORF">IB285_01790</name>
</gene>
<dbReference type="EMBL" id="JACXLC010000001">
    <property type="protein sequence ID" value="MBD2840981.1"/>
    <property type="molecule type" value="Genomic_DNA"/>
</dbReference>
<name>A0ABR8KKY4_9SPHN</name>
<feature type="transmembrane region" description="Helical" evidence="1">
    <location>
        <begin position="66"/>
        <end position="85"/>
    </location>
</feature>
<proteinExistence type="predicted"/>
<protein>
    <recommendedName>
        <fullName evidence="4">DUF3325 domain-containing protein</fullName>
    </recommendedName>
</protein>
<sequence>MTLILSILAVAFSLIGVFCLMLRDPKRRRSFGMVADPRQDALRPFLVAFTILPSIVLLALGDAAAFFVWFAAITVLGWLLVIAPLSRT</sequence>
<organism evidence="2 3">
    <name type="scientific">Erythrobacter rubeus</name>
    <dbReference type="NCBI Taxonomy" id="2760803"/>
    <lineage>
        <taxon>Bacteria</taxon>
        <taxon>Pseudomonadati</taxon>
        <taxon>Pseudomonadota</taxon>
        <taxon>Alphaproteobacteria</taxon>
        <taxon>Sphingomonadales</taxon>
        <taxon>Erythrobacteraceae</taxon>
        <taxon>Erythrobacter/Porphyrobacter group</taxon>
        <taxon>Erythrobacter</taxon>
    </lineage>
</organism>
<dbReference type="RefSeq" id="WP_190786561.1">
    <property type="nucleotide sequence ID" value="NZ_JACXLC010000001.1"/>
</dbReference>
<evidence type="ECO:0000313" key="2">
    <source>
        <dbReference type="EMBL" id="MBD2840981.1"/>
    </source>
</evidence>
<evidence type="ECO:0000256" key="1">
    <source>
        <dbReference type="SAM" id="Phobius"/>
    </source>
</evidence>
<comment type="caution">
    <text evidence="2">The sequence shown here is derived from an EMBL/GenBank/DDBJ whole genome shotgun (WGS) entry which is preliminary data.</text>
</comment>
<keyword evidence="3" id="KW-1185">Reference proteome</keyword>
<keyword evidence="1" id="KW-0472">Membrane</keyword>
<reference evidence="2 3" key="1">
    <citation type="submission" date="2020-09" db="EMBL/GenBank/DDBJ databases">
        <authorList>
            <person name="Yoon J.-W."/>
        </authorList>
    </citation>
    <scope>NUCLEOTIDE SEQUENCE [LARGE SCALE GENOMIC DNA]</scope>
    <source>
        <strain evidence="2 3">KMU-140</strain>
    </source>
</reference>
<accession>A0ABR8KKY4</accession>
<keyword evidence="1" id="KW-1133">Transmembrane helix</keyword>
<dbReference type="Proteomes" id="UP000635384">
    <property type="component" value="Unassembled WGS sequence"/>
</dbReference>
<feature type="transmembrane region" description="Helical" evidence="1">
    <location>
        <begin position="42"/>
        <end position="60"/>
    </location>
</feature>
<feature type="transmembrane region" description="Helical" evidence="1">
    <location>
        <begin position="6"/>
        <end position="22"/>
    </location>
</feature>